<dbReference type="InterPro" id="IPR018488">
    <property type="entry name" value="cNMP-bd_CS"/>
</dbReference>
<dbReference type="InterPro" id="IPR018490">
    <property type="entry name" value="cNMP-bd_dom_sf"/>
</dbReference>
<keyword evidence="5" id="KW-1185">Reference proteome</keyword>
<keyword evidence="2" id="KW-0812">Transmembrane</keyword>
<feature type="transmembrane region" description="Helical" evidence="2">
    <location>
        <begin position="139"/>
        <end position="158"/>
    </location>
</feature>
<evidence type="ECO:0000256" key="2">
    <source>
        <dbReference type="SAM" id="Phobius"/>
    </source>
</evidence>
<dbReference type="Gene3D" id="2.60.120.10">
    <property type="entry name" value="Jelly Rolls"/>
    <property type="match status" value="1"/>
</dbReference>
<evidence type="ECO:0000256" key="1">
    <source>
        <dbReference type="SAM" id="MobiDB-lite"/>
    </source>
</evidence>
<protein>
    <recommendedName>
        <fullName evidence="3">Cyclic nucleotide-binding domain-containing protein</fullName>
    </recommendedName>
</protein>
<dbReference type="AlphaFoldDB" id="A0AAE0FU21"/>
<dbReference type="PROSITE" id="PS50042">
    <property type="entry name" value="CNMP_BINDING_3"/>
    <property type="match status" value="1"/>
</dbReference>
<organism evidence="4 5">
    <name type="scientific">Cymbomonas tetramitiformis</name>
    <dbReference type="NCBI Taxonomy" id="36881"/>
    <lineage>
        <taxon>Eukaryota</taxon>
        <taxon>Viridiplantae</taxon>
        <taxon>Chlorophyta</taxon>
        <taxon>Pyramimonadophyceae</taxon>
        <taxon>Pyramimonadales</taxon>
        <taxon>Pyramimonadaceae</taxon>
        <taxon>Cymbomonas</taxon>
    </lineage>
</organism>
<dbReference type="PROSITE" id="PS00888">
    <property type="entry name" value="CNMP_BINDING_1"/>
    <property type="match status" value="1"/>
</dbReference>
<dbReference type="EMBL" id="LGRX02013480">
    <property type="protein sequence ID" value="KAK3266036.1"/>
    <property type="molecule type" value="Genomic_DNA"/>
</dbReference>
<keyword evidence="2" id="KW-0472">Membrane</keyword>
<feature type="transmembrane region" description="Helical" evidence="2">
    <location>
        <begin position="95"/>
        <end position="119"/>
    </location>
</feature>
<dbReference type="SUPFAM" id="SSF51206">
    <property type="entry name" value="cAMP-binding domain-like"/>
    <property type="match status" value="1"/>
</dbReference>
<keyword evidence="2" id="KW-1133">Transmembrane helix</keyword>
<dbReference type="Pfam" id="PF04831">
    <property type="entry name" value="POPDC1-3"/>
    <property type="match status" value="1"/>
</dbReference>
<name>A0AAE0FU21_9CHLO</name>
<reference evidence="4 5" key="1">
    <citation type="journal article" date="2015" name="Genome Biol. Evol.">
        <title>Comparative Genomics of a Bacterivorous Green Alga Reveals Evolutionary Causalities and Consequences of Phago-Mixotrophic Mode of Nutrition.</title>
        <authorList>
            <person name="Burns J.A."/>
            <person name="Paasch A."/>
            <person name="Narechania A."/>
            <person name="Kim E."/>
        </authorList>
    </citation>
    <scope>NUCLEOTIDE SEQUENCE [LARGE SCALE GENOMIC DNA]</scope>
    <source>
        <strain evidence="4 5">PLY_AMNH</strain>
    </source>
</reference>
<feature type="region of interest" description="Disordered" evidence="1">
    <location>
        <begin position="55"/>
        <end position="80"/>
    </location>
</feature>
<sequence length="260" mass="28696">MRGLTPYSLLTVLTSSNLSGQTSLARETLSSNNDDILKKNGCNSYWFPGFRSGSGSDGGDGGSGNGGSGGSGGNDDAASGGDDDPKKWFIYSGQVAFVLLGLSFVMTDVVILRVLAIIANMMDMIYMYGVGDSPLWLNIRWGALYIIVNIVQILKVLYDKRSVAFDPVKERVYELMFHDLTRVQFQVLMKEAKFIDLEPGTELCTEGQVADKLFLITDGTADSVHEEVRFTLFFKNCLSSVQRCKETEAFRLFHFNTARL</sequence>
<dbReference type="InterPro" id="IPR014710">
    <property type="entry name" value="RmlC-like_jellyroll"/>
</dbReference>
<dbReference type="Proteomes" id="UP001190700">
    <property type="component" value="Unassembled WGS sequence"/>
</dbReference>
<evidence type="ECO:0000313" key="4">
    <source>
        <dbReference type="EMBL" id="KAK3266036.1"/>
    </source>
</evidence>
<gene>
    <name evidence="4" type="ORF">CYMTET_25315</name>
</gene>
<dbReference type="InterPro" id="IPR000595">
    <property type="entry name" value="cNMP-bd_dom"/>
</dbReference>
<accession>A0AAE0FU21</accession>
<feature type="domain" description="Cyclic nucleotide-binding" evidence="3">
    <location>
        <begin position="176"/>
        <end position="222"/>
    </location>
</feature>
<comment type="caution">
    <text evidence="4">The sequence shown here is derived from an EMBL/GenBank/DDBJ whole genome shotgun (WGS) entry which is preliminary data.</text>
</comment>
<evidence type="ECO:0000259" key="3">
    <source>
        <dbReference type="PROSITE" id="PS50042"/>
    </source>
</evidence>
<proteinExistence type="predicted"/>
<evidence type="ECO:0000313" key="5">
    <source>
        <dbReference type="Proteomes" id="UP001190700"/>
    </source>
</evidence>
<feature type="compositionally biased region" description="Gly residues" evidence="1">
    <location>
        <begin position="55"/>
        <end position="73"/>
    </location>
</feature>
<dbReference type="InterPro" id="IPR055272">
    <property type="entry name" value="POPDC1-3_dom"/>
</dbReference>